<proteinExistence type="predicted"/>
<evidence type="ECO:0000313" key="1">
    <source>
        <dbReference type="EMBL" id="CAH2235051.1"/>
    </source>
</evidence>
<organism evidence="1 2">
    <name type="scientific">Pararge aegeria aegeria</name>
    <dbReference type="NCBI Taxonomy" id="348720"/>
    <lineage>
        <taxon>Eukaryota</taxon>
        <taxon>Metazoa</taxon>
        <taxon>Ecdysozoa</taxon>
        <taxon>Arthropoda</taxon>
        <taxon>Hexapoda</taxon>
        <taxon>Insecta</taxon>
        <taxon>Pterygota</taxon>
        <taxon>Neoptera</taxon>
        <taxon>Endopterygota</taxon>
        <taxon>Lepidoptera</taxon>
        <taxon>Glossata</taxon>
        <taxon>Ditrysia</taxon>
        <taxon>Papilionoidea</taxon>
        <taxon>Nymphalidae</taxon>
        <taxon>Satyrinae</taxon>
        <taxon>Satyrini</taxon>
        <taxon>Parargina</taxon>
        <taxon>Pararge</taxon>
    </lineage>
</organism>
<gene>
    <name evidence="1" type="primary">jg5028</name>
    <name evidence="1" type="ORF">PAEG_LOCUS12738</name>
</gene>
<reference evidence="1" key="1">
    <citation type="submission" date="2022-03" db="EMBL/GenBank/DDBJ databases">
        <authorList>
            <person name="Lindestad O."/>
        </authorList>
    </citation>
    <scope>NUCLEOTIDE SEQUENCE</scope>
</reference>
<keyword evidence="2" id="KW-1185">Reference proteome</keyword>
<dbReference type="EMBL" id="CAKXAJ010025109">
    <property type="protein sequence ID" value="CAH2235051.1"/>
    <property type="molecule type" value="Genomic_DNA"/>
</dbReference>
<protein>
    <submittedName>
        <fullName evidence="1">Jg5028 protein</fullName>
    </submittedName>
</protein>
<dbReference type="OrthoDB" id="425681at2759"/>
<comment type="caution">
    <text evidence="1">The sequence shown here is derived from an EMBL/GenBank/DDBJ whole genome shotgun (WGS) entry which is preliminary data.</text>
</comment>
<sequence>MECISLEFGLKINRAKTKMMILDRINNNTPEVTQIANCDVVQSYIYLGAQISNNGGCILDRLWTSCKGYGGIVI</sequence>
<evidence type="ECO:0000313" key="2">
    <source>
        <dbReference type="Proteomes" id="UP000838756"/>
    </source>
</evidence>
<dbReference type="AlphaFoldDB" id="A0A8S4RG33"/>
<name>A0A8S4RG33_9NEOP</name>
<dbReference type="Proteomes" id="UP000838756">
    <property type="component" value="Unassembled WGS sequence"/>
</dbReference>
<accession>A0A8S4RG33</accession>